<dbReference type="InterPro" id="IPR050072">
    <property type="entry name" value="Peptidase_M20A"/>
</dbReference>
<organism evidence="10">
    <name type="scientific">marine metagenome</name>
    <dbReference type="NCBI Taxonomy" id="408172"/>
    <lineage>
        <taxon>unclassified sequences</taxon>
        <taxon>metagenomes</taxon>
        <taxon>ecological metagenomes</taxon>
    </lineage>
</organism>
<comment type="similarity">
    <text evidence="3">Belongs to the peptidase M20A family.</text>
</comment>
<feature type="domain" description="Peptidase M20 dimerisation" evidence="9">
    <location>
        <begin position="178"/>
        <end position="282"/>
    </location>
</feature>
<reference evidence="10" key="1">
    <citation type="submission" date="2018-05" db="EMBL/GenBank/DDBJ databases">
        <authorList>
            <person name="Lanie J.A."/>
            <person name="Ng W.-L."/>
            <person name="Kazmierczak K.M."/>
            <person name="Andrzejewski T.M."/>
            <person name="Davidsen T.M."/>
            <person name="Wayne K.J."/>
            <person name="Tettelin H."/>
            <person name="Glass J.I."/>
            <person name="Rusch D."/>
            <person name="Podicherti R."/>
            <person name="Tsui H.-C.T."/>
            <person name="Winkler M.E."/>
        </authorList>
    </citation>
    <scope>NUCLEOTIDE SEQUENCE</scope>
</reference>
<keyword evidence="7" id="KW-0862">Zinc</keyword>
<keyword evidence="4" id="KW-0028">Amino-acid biosynthesis</keyword>
<evidence type="ECO:0000256" key="6">
    <source>
        <dbReference type="ARBA" id="ARBA00022801"/>
    </source>
</evidence>
<keyword evidence="6" id="KW-0378">Hydrolase</keyword>
<dbReference type="Pfam" id="PF01546">
    <property type="entry name" value="Peptidase_M20"/>
    <property type="match status" value="1"/>
</dbReference>
<dbReference type="Pfam" id="PF07687">
    <property type="entry name" value="M20_dimer"/>
    <property type="match status" value="1"/>
</dbReference>
<evidence type="ECO:0000256" key="5">
    <source>
        <dbReference type="ARBA" id="ARBA00022723"/>
    </source>
</evidence>
<protein>
    <recommendedName>
        <fullName evidence="9">Peptidase M20 dimerisation domain-containing protein</fullName>
    </recommendedName>
</protein>
<proteinExistence type="inferred from homology"/>
<dbReference type="GO" id="GO:0046872">
    <property type="term" value="F:metal ion binding"/>
    <property type="evidence" value="ECO:0007669"/>
    <property type="project" value="UniProtKB-KW"/>
</dbReference>
<evidence type="ECO:0000256" key="2">
    <source>
        <dbReference type="ARBA" id="ARBA00001947"/>
    </source>
</evidence>
<dbReference type="InterPro" id="IPR010182">
    <property type="entry name" value="ArgE/DapE"/>
</dbReference>
<dbReference type="GO" id="GO:0016787">
    <property type="term" value="F:hydrolase activity"/>
    <property type="evidence" value="ECO:0007669"/>
    <property type="project" value="UniProtKB-KW"/>
</dbReference>
<dbReference type="InterPro" id="IPR036264">
    <property type="entry name" value="Bact_exopeptidase_dim_dom"/>
</dbReference>
<dbReference type="GO" id="GO:0008652">
    <property type="term" value="P:amino acid biosynthetic process"/>
    <property type="evidence" value="ECO:0007669"/>
    <property type="project" value="UniProtKB-KW"/>
</dbReference>
<dbReference type="SUPFAM" id="SSF55031">
    <property type="entry name" value="Bacterial exopeptidase dimerisation domain"/>
    <property type="match status" value="1"/>
</dbReference>
<dbReference type="SUPFAM" id="SSF53187">
    <property type="entry name" value="Zn-dependent exopeptidases"/>
    <property type="match status" value="1"/>
</dbReference>
<dbReference type="Gene3D" id="3.40.630.10">
    <property type="entry name" value="Zn peptidases"/>
    <property type="match status" value="2"/>
</dbReference>
<comment type="cofactor">
    <cofactor evidence="2">
        <name>Zn(2+)</name>
        <dbReference type="ChEBI" id="CHEBI:29105"/>
    </cofactor>
</comment>
<evidence type="ECO:0000259" key="9">
    <source>
        <dbReference type="Pfam" id="PF07687"/>
    </source>
</evidence>
<dbReference type="EMBL" id="UINC01005662">
    <property type="protein sequence ID" value="SVA22750.1"/>
    <property type="molecule type" value="Genomic_DNA"/>
</dbReference>
<comment type="cofactor">
    <cofactor evidence="1">
        <name>Co(2+)</name>
        <dbReference type="ChEBI" id="CHEBI:48828"/>
    </cofactor>
</comment>
<evidence type="ECO:0000256" key="4">
    <source>
        <dbReference type="ARBA" id="ARBA00022605"/>
    </source>
</evidence>
<dbReference type="Gene3D" id="3.30.70.360">
    <property type="match status" value="1"/>
</dbReference>
<evidence type="ECO:0000313" key="10">
    <source>
        <dbReference type="EMBL" id="SVA22750.1"/>
    </source>
</evidence>
<evidence type="ECO:0000256" key="7">
    <source>
        <dbReference type="ARBA" id="ARBA00022833"/>
    </source>
</evidence>
<dbReference type="PANTHER" id="PTHR43808:SF8">
    <property type="entry name" value="PEPTIDASE M20 DIMERISATION DOMAIN-CONTAINING PROTEIN"/>
    <property type="match status" value="1"/>
</dbReference>
<gene>
    <name evidence="10" type="ORF">METZ01_LOCUS75604</name>
</gene>
<evidence type="ECO:0000256" key="1">
    <source>
        <dbReference type="ARBA" id="ARBA00001941"/>
    </source>
</evidence>
<keyword evidence="5" id="KW-0479">Metal-binding</keyword>
<sequence>MDIEKKHIKENLTKELKKLISFDTSFPPGDTTDISNYIYQILNDCGYTVALYENEKGLVNIVAEMGKGPPSLVLNTHLDTVGPGKLENWNHNPFDSKVATDNLSGLGAVNCKGSGAVQLWVAKQIAKKGGPLHGNVTFSFVADEENLGPNGTAFLRKINAISPDILILGAPTNNSLIIEERGVLWVEIVTSGKSAHAGEPQFGDNAINRMVRICNHLEKEMSKRLEKREIRGMRSTINIGKIEGGINTNVVPNLCRTEIDRRLLPTEDYNNSFDEMLEIIENCTESKKYCTVRKLRGTNGFSGKKDSVIVKNISKSYREIVGHPIKFSNAIGVSDGRYFSDDDIEIVSFGPGIDKEGHSANESIVISTMTESALVLENAIGYILGYNKY</sequence>
<dbReference type="PANTHER" id="PTHR43808">
    <property type="entry name" value="ACETYLORNITHINE DEACETYLASE"/>
    <property type="match status" value="1"/>
</dbReference>
<accession>A0A381U3D7</accession>
<dbReference type="InterPro" id="IPR011650">
    <property type="entry name" value="Peptidase_M20_dimer"/>
</dbReference>
<dbReference type="AlphaFoldDB" id="A0A381U3D7"/>
<dbReference type="NCBIfam" id="TIGR01910">
    <property type="entry name" value="DapE-ArgE"/>
    <property type="match status" value="1"/>
</dbReference>
<name>A0A381U3D7_9ZZZZ</name>
<evidence type="ECO:0000256" key="8">
    <source>
        <dbReference type="ARBA" id="ARBA00023285"/>
    </source>
</evidence>
<evidence type="ECO:0000256" key="3">
    <source>
        <dbReference type="ARBA" id="ARBA00006247"/>
    </source>
</evidence>
<keyword evidence="8" id="KW-0170">Cobalt</keyword>
<dbReference type="InterPro" id="IPR002933">
    <property type="entry name" value="Peptidase_M20"/>
</dbReference>